<proteinExistence type="predicted"/>
<keyword evidence="2" id="KW-1185">Reference proteome</keyword>
<gene>
    <name evidence="1" type="ORF">NE237_010750</name>
</gene>
<protein>
    <submittedName>
        <fullName evidence="1">Uncharacterized protein</fullName>
    </submittedName>
</protein>
<reference evidence="1" key="1">
    <citation type="journal article" date="2023" name="Plant J.">
        <title>The genome of the king protea, Protea cynaroides.</title>
        <authorList>
            <person name="Chang J."/>
            <person name="Duong T.A."/>
            <person name="Schoeman C."/>
            <person name="Ma X."/>
            <person name="Roodt D."/>
            <person name="Barker N."/>
            <person name="Li Z."/>
            <person name="Van de Peer Y."/>
            <person name="Mizrachi E."/>
        </authorList>
    </citation>
    <scope>NUCLEOTIDE SEQUENCE</scope>
    <source>
        <tissue evidence="1">Young leaves</tissue>
    </source>
</reference>
<evidence type="ECO:0000313" key="1">
    <source>
        <dbReference type="EMBL" id="KAJ4979970.1"/>
    </source>
</evidence>
<dbReference type="AlphaFoldDB" id="A0A9Q0L0E0"/>
<accession>A0A9Q0L0E0</accession>
<dbReference type="Proteomes" id="UP001141806">
    <property type="component" value="Unassembled WGS sequence"/>
</dbReference>
<dbReference type="EMBL" id="JAMYWD010000002">
    <property type="protein sequence ID" value="KAJ4979970.1"/>
    <property type="molecule type" value="Genomic_DNA"/>
</dbReference>
<name>A0A9Q0L0E0_9MAGN</name>
<comment type="caution">
    <text evidence="1">The sequence shown here is derived from an EMBL/GenBank/DDBJ whole genome shotgun (WGS) entry which is preliminary data.</text>
</comment>
<evidence type="ECO:0000313" key="2">
    <source>
        <dbReference type="Proteomes" id="UP001141806"/>
    </source>
</evidence>
<sequence>MSVLELFAPFEPLCLKDTNLCASCWPTYSPPHGDGSTNHHIRRFLILLTVLKVEGIDDSVWENLLEQIASSSTSCLGSRSPASSPQNWKQQLLLRPLPLRSRTLRQSLCNPQTWLANSTLAVEVAGIERCLRDGCLVSLCVLPTLLLQPLRV</sequence>
<organism evidence="1 2">
    <name type="scientific">Protea cynaroides</name>
    <dbReference type="NCBI Taxonomy" id="273540"/>
    <lineage>
        <taxon>Eukaryota</taxon>
        <taxon>Viridiplantae</taxon>
        <taxon>Streptophyta</taxon>
        <taxon>Embryophyta</taxon>
        <taxon>Tracheophyta</taxon>
        <taxon>Spermatophyta</taxon>
        <taxon>Magnoliopsida</taxon>
        <taxon>Proteales</taxon>
        <taxon>Proteaceae</taxon>
        <taxon>Protea</taxon>
    </lineage>
</organism>